<dbReference type="AlphaFoldDB" id="A0ABD1XAE5"/>
<proteinExistence type="predicted"/>
<dbReference type="Proteomes" id="UP001604277">
    <property type="component" value="Unassembled WGS sequence"/>
</dbReference>
<evidence type="ECO:0000313" key="1">
    <source>
        <dbReference type="EMBL" id="KAL2558726.1"/>
    </source>
</evidence>
<protein>
    <submittedName>
        <fullName evidence="1">Uncharacterized protein</fullName>
    </submittedName>
</protein>
<accession>A0ABD1XAE5</accession>
<keyword evidence="2" id="KW-1185">Reference proteome</keyword>
<name>A0ABD1XAE5_9LAMI</name>
<dbReference type="EMBL" id="JBFOLJ010000001">
    <property type="protein sequence ID" value="KAL2558726.1"/>
    <property type="molecule type" value="Genomic_DNA"/>
</dbReference>
<sequence>MVAGIPAWQCSDVAGLLMRIGGGKEVPEVPKNLSDFLFMGRKQKSSNVRNKNGFADMIREMDEVSSMTDKAAVVTSGKVAGSSFSLLEVSNISSMVDKSAENIQPLFIAFVFSNIR</sequence>
<reference evidence="2" key="1">
    <citation type="submission" date="2024-07" db="EMBL/GenBank/DDBJ databases">
        <title>Two chromosome-level genome assemblies of Korean endemic species Abeliophyllum distichum and Forsythia ovata (Oleaceae).</title>
        <authorList>
            <person name="Jang H."/>
        </authorList>
    </citation>
    <scope>NUCLEOTIDE SEQUENCE [LARGE SCALE GENOMIC DNA]</scope>
</reference>
<comment type="caution">
    <text evidence="1">The sequence shown here is derived from an EMBL/GenBank/DDBJ whole genome shotgun (WGS) entry which is preliminary data.</text>
</comment>
<organism evidence="1 2">
    <name type="scientific">Forsythia ovata</name>
    <dbReference type="NCBI Taxonomy" id="205694"/>
    <lineage>
        <taxon>Eukaryota</taxon>
        <taxon>Viridiplantae</taxon>
        <taxon>Streptophyta</taxon>
        <taxon>Embryophyta</taxon>
        <taxon>Tracheophyta</taxon>
        <taxon>Spermatophyta</taxon>
        <taxon>Magnoliopsida</taxon>
        <taxon>eudicotyledons</taxon>
        <taxon>Gunneridae</taxon>
        <taxon>Pentapetalae</taxon>
        <taxon>asterids</taxon>
        <taxon>lamiids</taxon>
        <taxon>Lamiales</taxon>
        <taxon>Oleaceae</taxon>
        <taxon>Forsythieae</taxon>
        <taxon>Forsythia</taxon>
    </lineage>
</organism>
<gene>
    <name evidence="1" type="ORF">Fot_03465</name>
</gene>
<evidence type="ECO:0000313" key="2">
    <source>
        <dbReference type="Proteomes" id="UP001604277"/>
    </source>
</evidence>